<dbReference type="Proteomes" id="UP000075420">
    <property type="component" value="Unassembled WGS sequence"/>
</dbReference>
<gene>
    <name evidence="2" type="ORF">BE08_02520</name>
</gene>
<dbReference type="PANTHER" id="PTHR22753">
    <property type="entry name" value="TRANSMEMBRANE PROTEIN 68"/>
    <property type="match status" value="1"/>
</dbReference>
<sequence length="308" mass="34080">MAGKTTLARLSHFAAHTALPLARLGVDSVRGTLDDATIRLLGQDFEDRLRRVALPQAADGVDPFGLDREWAKYAVGVAAFFHRFYFRTEVFGIDRVPSGRVLLIANHSGQLPFDGMLIAASLFLDAEPPRVMRSMVEKWTQTLPFVATFFSRVGQVVGVPENARRLLDMGAAILVFPEGTRGISKGFSSRYQLLDFGLGFMRLALETDTPIVPIAVIGGEEQYISLGNLESVSKALGMPTFPIIPQLLLPGGQLPLPTRYRIYFGEPMTFRGDPDDDDAVIQEKVGLVKGRIQSMLNRGLKERKNIFW</sequence>
<proteinExistence type="predicted"/>
<evidence type="ECO:0000313" key="3">
    <source>
        <dbReference type="Proteomes" id="UP000075420"/>
    </source>
</evidence>
<dbReference type="PANTHER" id="PTHR22753:SF14">
    <property type="entry name" value="MONOACYLGLYCEROL_DIACYLGLYCEROL O-ACYLTRANSFERASE"/>
    <property type="match status" value="1"/>
</dbReference>
<dbReference type="EMBL" id="JELY01003346">
    <property type="protein sequence ID" value="KYF49530.1"/>
    <property type="molecule type" value="Genomic_DNA"/>
</dbReference>
<dbReference type="InterPro" id="IPR002123">
    <property type="entry name" value="Plipid/glycerol_acylTrfase"/>
</dbReference>
<keyword evidence="2" id="KW-0012">Acyltransferase</keyword>
<dbReference type="GO" id="GO:0016746">
    <property type="term" value="F:acyltransferase activity"/>
    <property type="evidence" value="ECO:0007669"/>
    <property type="project" value="UniProtKB-KW"/>
</dbReference>
<evidence type="ECO:0000259" key="1">
    <source>
        <dbReference type="SMART" id="SM00563"/>
    </source>
</evidence>
<feature type="domain" description="Phospholipid/glycerol acyltransferase" evidence="1">
    <location>
        <begin position="101"/>
        <end position="219"/>
    </location>
</feature>
<dbReference type="CDD" id="cd07987">
    <property type="entry name" value="LPLAT_MGAT-like"/>
    <property type="match status" value="1"/>
</dbReference>
<organism evidence="2 3">
    <name type="scientific">Sorangium cellulosum</name>
    <name type="common">Polyangium cellulosum</name>
    <dbReference type="NCBI Taxonomy" id="56"/>
    <lineage>
        <taxon>Bacteria</taxon>
        <taxon>Pseudomonadati</taxon>
        <taxon>Myxococcota</taxon>
        <taxon>Polyangia</taxon>
        <taxon>Polyangiales</taxon>
        <taxon>Polyangiaceae</taxon>
        <taxon>Sorangium</taxon>
    </lineage>
</organism>
<accession>A0A150P2H5</accession>
<dbReference type="AlphaFoldDB" id="A0A150P2H5"/>
<dbReference type="SUPFAM" id="SSF69593">
    <property type="entry name" value="Glycerol-3-phosphate (1)-acyltransferase"/>
    <property type="match status" value="1"/>
</dbReference>
<reference evidence="2 3" key="1">
    <citation type="submission" date="2014-02" db="EMBL/GenBank/DDBJ databases">
        <title>The small core and large imbalanced accessory genome model reveals a collaborative survival strategy of Sorangium cellulosum strains in nature.</title>
        <authorList>
            <person name="Han K."/>
            <person name="Peng R."/>
            <person name="Blom J."/>
            <person name="Li Y.-Z."/>
        </authorList>
    </citation>
    <scope>NUCLEOTIDE SEQUENCE [LARGE SCALE GENOMIC DNA]</scope>
    <source>
        <strain evidence="2 3">So0157-25</strain>
    </source>
</reference>
<dbReference type="GO" id="GO:0016020">
    <property type="term" value="C:membrane"/>
    <property type="evidence" value="ECO:0007669"/>
    <property type="project" value="TreeGrafter"/>
</dbReference>
<dbReference type="SMART" id="SM00563">
    <property type="entry name" value="PlsC"/>
    <property type="match status" value="1"/>
</dbReference>
<evidence type="ECO:0000313" key="2">
    <source>
        <dbReference type="EMBL" id="KYF49530.1"/>
    </source>
</evidence>
<comment type="caution">
    <text evidence="2">The sequence shown here is derived from an EMBL/GenBank/DDBJ whole genome shotgun (WGS) entry which is preliminary data.</text>
</comment>
<keyword evidence="2" id="KW-0808">Transferase</keyword>
<name>A0A150P2H5_SORCE</name>
<protein>
    <submittedName>
        <fullName evidence="2">Glycerol acyltransferase</fullName>
    </submittedName>
</protein>
<dbReference type="Pfam" id="PF01553">
    <property type="entry name" value="Acyltransferase"/>
    <property type="match status" value="1"/>
</dbReference>